<evidence type="ECO:0000313" key="2">
    <source>
        <dbReference type="Proteomes" id="UP001333710"/>
    </source>
</evidence>
<dbReference type="KEGG" id="pmaw:MACH26_24540"/>
<proteinExistence type="predicted"/>
<accession>A0AA48KQX6</accession>
<evidence type="ECO:0008006" key="3">
    <source>
        <dbReference type="Google" id="ProtNLM"/>
    </source>
</evidence>
<gene>
    <name evidence="1" type="ORF">MACH26_24540</name>
</gene>
<reference evidence="1" key="1">
    <citation type="submission" date="2023-01" db="EMBL/GenBank/DDBJ databases">
        <title>Complete genome sequence of Planctobacterium marinum strain Dej080120_11.</title>
        <authorList>
            <person name="Ueki S."/>
            <person name="Maruyama F."/>
        </authorList>
    </citation>
    <scope>NUCLEOTIDE SEQUENCE</scope>
    <source>
        <strain evidence="1">Dej080120_11</strain>
    </source>
</reference>
<keyword evidence="2" id="KW-1185">Reference proteome</keyword>
<organism evidence="1 2">
    <name type="scientific">Planctobacterium marinum</name>
    <dbReference type="NCBI Taxonomy" id="1631968"/>
    <lineage>
        <taxon>Bacteria</taxon>
        <taxon>Pseudomonadati</taxon>
        <taxon>Pseudomonadota</taxon>
        <taxon>Gammaproteobacteria</taxon>
        <taxon>Alteromonadales</taxon>
        <taxon>Alteromonadaceae</taxon>
        <taxon>Planctobacterium</taxon>
    </lineage>
</organism>
<protein>
    <recommendedName>
        <fullName evidence="3">Fis family transcriptional regulator</fullName>
    </recommendedName>
</protein>
<dbReference type="EMBL" id="AP027272">
    <property type="protein sequence ID" value="BDX06933.1"/>
    <property type="molecule type" value="Genomic_DNA"/>
</dbReference>
<dbReference type="RefSeq" id="WP_338292928.1">
    <property type="nucleotide sequence ID" value="NZ_AP027272.1"/>
</dbReference>
<dbReference type="AlphaFoldDB" id="A0AA48KQX6"/>
<sequence>MRKSDKKRDNILRKVLTLVCESALKDIQGFCWLTHIVNYDNFPKSLRIVCVFDSNADLDNYLLSDNNEYLQSIIASELSQIDIKLDNITNQILFDTEENCAEQHQGNWSRRLA</sequence>
<evidence type="ECO:0000313" key="1">
    <source>
        <dbReference type="EMBL" id="BDX06933.1"/>
    </source>
</evidence>
<name>A0AA48KQX6_9ALTE</name>
<dbReference type="Proteomes" id="UP001333710">
    <property type="component" value="Chromosome"/>
</dbReference>